<dbReference type="Proteomes" id="UP000322699">
    <property type="component" value="Unassembled WGS sequence"/>
</dbReference>
<dbReference type="SUPFAM" id="SSF55781">
    <property type="entry name" value="GAF domain-like"/>
    <property type="match status" value="1"/>
</dbReference>
<organism evidence="5 6">
    <name type="scientific">Rubripirellula obstinata</name>
    <dbReference type="NCBI Taxonomy" id="406547"/>
    <lineage>
        <taxon>Bacteria</taxon>
        <taxon>Pseudomonadati</taxon>
        <taxon>Planctomycetota</taxon>
        <taxon>Planctomycetia</taxon>
        <taxon>Pirellulales</taxon>
        <taxon>Pirellulaceae</taxon>
        <taxon>Rubripirellula</taxon>
    </lineage>
</organism>
<evidence type="ECO:0000313" key="6">
    <source>
        <dbReference type="Proteomes" id="UP000322699"/>
    </source>
</evidence>
<dbReference type="Gene3D" id="1.10.287.470">
    <property type="entry name" value="Helix hairpin bin"/>
    <property type="match status" value="1"/>
</dbReference>
<feature type="domain" description="Multidrug resistance protein MdtA-like barrel-sandwich hybrid" evidence="4">
    <location>
        <begin position="437"/>
        <end position="553"/>
    </location>
</feature>
<proteinExistence type="predicted"/>
<dbReference type="PANTHER" id="PTHR30097">
    <property type="entry name" value="CATION EFFLUX SYSTEM PROTEIN CUSB"/>
    <property type="match status" value="1"/>
</dbReference>
<feature type="domain" description="GAF" evidence="3">
    <location>
        <begin position="213"/>
        <end position="347"/>
    </location>
</feature>
<evidence type="ECO:0000313" key="5">
    <source>
        <dbReference type="EMBL" id="KAA1258495.1"/>
    </source>
</evidence>
<keyword evidence="5" id="KW-0449">Lipoprotein</keyword>
<evidence type="ECO:0000256" key="2">
    <source>
        <dbReference type="SAM" id="MobiDB-lite"/>
    </source>
</evidence>
<dbReference type="Pfam" id="PF25917">
    <property type="entry name" value="BSH_RND"/>
    <property type="match status" value="1"/>
</dbReference>
<feature type="region of interest" description="Disordered" evidence="2">
    <location>
        <begin position="497"/>
        <end position="516"/>
    </location>
</feature>
<feature type="compositionally biased region" description="Polar residues" evidence="2">
    <location>
        <begin position="192"/>
        <end position="201"/>
    </location>
</feature>
<evidence type="ECO:0000259" key="4">
    <source>
        <dbReference type="Pfam" id="PF25917"/>
    </source>
</evidence>
<keyword evidence="1" id="KW-0813">Transport</keyword>
<keyword evidence="6" id="KW-1185">Reference proteome</keyword>
<reference evidence="5 6" key="1">
    <citation type="submission" date="2019-08" db="EMBL/GenBank/DDBJ databases">
        <title>Deep-cultivation of Planctomycetes and their phenomic and genomic characterization uncovers novel biology.</title>
        <authorList>
            <person name="Wiegand S."/>
            <person name="Jogler M."/>
            <person name="Boedeker C."/>
            <person name="Pinto D."/>
            <person name="Vollmers J."/>
            <person name="Rivas-Marin E."/>
            <person name="Kohn T."/>
            <person name="Peeters S.H."/>
            <person name="Heuer A."/>
            <person name="Rast P."/>
            <person name="Oberbeckmann S."/>
            <person name="Bunk B."/>
            <person name="Jeske O."/>
            <person name="Meyerdierks A."/>
            <person name="Storesund J.E."/>
            <person name="Kallscheuer N."/>
            <person name="Luecker S."/>
            <person name="Lage O.M."/>
            <person name="Pohl T."/>
            <person name="Merkel B.J."/>
            <person name="Hornburger P."/>
            <person name="Mueller R.-W."/>
            <person name="Bruemmer F."/>
            <person name="Labrenz M."/>
            <person name="Spormann A.M."/>
            <person name="Op Den Camp H."/>
            <person name="Overmann J."/>
            <person name="Amann R."/>
            <person name="Jetten M.S.M."/>
            <person name="Mascher T."/>
            <person name="Medema M.H."/>
            <person name="Devos D.P."/>
            <person name="Kaster A.-K."/>
            <person name="Ovreas L."/>
            <person name="Rohde M."/>
            <person name="Galperin M.Y."/>
            <person name="Jogler C."/>
        </authorList>
    </citation>
    <scope>NUCLEOTIDE SEQUENCE [LARGE SCALE GENOMIC DNA]</scope>
    <source>
        <strain evidence="5 6">LF1</strain>
    </source>
</reference>
<dbReference type="GO" id="GO:0015679">
    <property type="term" value="P:plasma membrane copper ion transport"/>
    <property type="evidence" value="ECO:0007669"/>
    <property type="project" value="TreeGrafter"/>
</dbReference>
<dbReference type="GO" id="GO:0060003">
    <property type="term" value="P:copper ion export"/>
    <property type="evidence" value="ECO:0007669"/>
    <property type="project" value="TreeGrafter"/>
</dbReference>
<dbReference type="AlphaFoldDB" id="A0A5B1CF32"/>
<dbReference type="InterPro" id="IPR003018">
    <property type="entry name" value="GAF"/>
</dbReference>
<comment type="caution">
    <text evidence="5">The sequence shown here is derived from an EMBL/GenBank/DDBJ whole genome shotgun (WGS) entry which is preliminary data.</text>
</comment>
<feature type="region of interest" description="Disordered" evidence="2">
    <location>
        <begin position="166"/>
        <end position="201"/>
    </location>
</feature>
<dbReference type="Gene3D" id="3.30.450.40">
    <property type="match status" value="1"/>
</dbReference>
<evidence type="ECO:0000259" key="3">
    <source>
        <dbReference type="Pfam" id="PF01590"/>
    </source>
</evidence>
<dbReference type="GO" id="GO:0030313">
    <property type="term" value="C:cell envelope"/>
    <property type="evidence" value="ECO:0007669"/>
    <property type="project" value="TreeGrafter"/>
</dbReference>
<dbReference type="PANTHER" id="PTHR30097:SF4">
    <property type="entry name" value="SLR6042 PROTEIN"/>
    <property type="match status" value="1"/>
</dbReference>
<sequence>MQQTEQRIASQSADSISVRIGELVDQASDRSEFLKSLASELVVHFQTGIVAIHTSEWTNPMMLVLDDVLSQQIERAAIIDLLETATRSPIACSIGRIGDQSPTRGLRVELTESPNRAALMLVYPHDQMPTGTDQIRDLQRLGTYADCTRKLIDTLPIVNVPVGESEAVQTNAGDSETSSDTSRERSLISPANADQLTSADQRSLRSFHSDLNLDATGYRIANESRRMLQCDRVTVLIPRKGKFKVVAASGVAVVDRRSNSVRAIEKLTQAAVVLSRPLVVPTTDPLPPQIQQPLDHYLDESDVMSSVILPLHGKSQKENQDNDQENVIDVDPFGSEGEIVGVLVLEYFSGNSPSGIGPAMTTIASEATLALANSTEHRNVFGLKLWKTVGTAISKTKAPIAGAVGLIVAGLIAASAIIQVDHHVIATGKIEPTIRREVFASVDGTVKQLHVVDGQDVKKGDLLLTLENADLESQAESLAGEIQTATQRLASMSAVRLSENSMDNSGSRSSSSRLAMEERQLKSELANLRQQQEIVRTQMKTLSVSAPIDGTVIGWQLERRLLDRPVGRGNLLISVVDDNGPWSLKLNIPDDDAGPVIESNHVSGESEIEFAVATLPSSTFKAEMQSIATAARLDSRGQHVIDAEANVSIDVDSQKTGSDFDAFDPSMMRSGADVTAKIKCGRRSILRSWFGDVFDFVHRNVLFYF</sequence>
<dbReference type="SUPFAM" id="SSF111369">
    <property type="entry name" value="HlyD-like secretion proteins"/>
    <property type="match status" value="1"/>
</dbReference>
<dbReference type="InterPro" id="IPR051909">
    <property type="entry name" value="MFP_Cation_Efflux"/>
</dbReference>
<dbReference type="InterPro" id="IPR029016">
    <property type="entry name" value="GAF-like_dom_sf"/>
</dbReference>
<dbReference type="Pfam" id="PF01590">
    <property type="entry name" value="GAF"/>
    <property type="match status" value="1"/>
</dbReference>
<dbReference type="Gene3D" id="2.40.50.100">
    <property type="match status" value="1"/>
</dbReference>
<gene>
    <name evidence="5" type="ORF">LF1_10150</name>
</gene>
<dbReference type="EMBL" id="VRLW01000001">
    <property type="protein sequence ID" value="KAA1258495.1"/>
    <property type="molecule type" value="Genomic_DNA"/>
</dbReference>
<evidence type="ECO:0000256" key="1">
    <source>
        <dbReference type="ARBA" id="ARBA00022448"/>
    </source>
</evidence>
<protein>
    <submittedName>
        <fullName evidence="5">Periplasmic multidrug efflux lipoprotein</fullName>
    </submittedName>
</protein>
<feature type="compositionally biased region" description="Low complexity" evidence="2">
    <location>
        <begin position="498"/>
        <end position="512"/>
    </location>
</feature>
<dbReference type="InterPro" id="IPR058625">
    <property type="entry name" value="MdtA-like_BSH"/>
</dbReference>
<name>A0A5B1CF32_9BACT</name>
<accession>A0A5B1CF32</accession>